<evidence type="ECO:0000313" key="2">
    <source>
        <dbReference type="Proteomes" id="UP000029590"/>
    </source>
</evidence>
<dbReference type="EMBL" id="JPGG01000018">
    <property type="protein sequence ID" value="KGC10736.1"/>
    <property type="molecule type" value="Genomic_DNA"/>
</dbReference>
<organism evidence="1 2">
    <name type="scientific">Burkholderia gladioli</name>
    <name type="common">Pseudomonas marginata</name>
    <name type="synonym">Phytomonas marginata</name>
    <dbReference type="NCBI Taxonomy" id="28095"/>
    <lineage>
        <taxon>Bacteria</taxon>
        <taxon>Pseudomonadati</taxon>
        <taxon>Pseudomonadota</taxon>
        <taxon>Betaproteobacteria</taxon>
        <taxon>Burkholderiales</taxon>
        <taxon>Burkholderiaceae</taxon>
        <taxon>Burkholderia</taxon>
    </lineage>
</organism>
<sequence length="168" mass="18636">MQLIVSAYTCLVQLDDPRVDKKGDPLDMCCVRFGAAARYPHLADGLKLDRIYRYRNAFEFSTGTYIMHDIFRERLAKMAHYPAISIGASRISHTNGAIAASGGPFKELIDFSTTSGTFGPMSSAKLADDFRVFNGSVDAEHDPMFAELYRNWFFAFTLAEGDGAVQLS</sequence>
<name>A0AAW3ESM1_BURGA</name>
<dbReference type="AlphaFoldDB" id="A0AAW3ESM1"/>
<accession>A0AAW3ESM1</accession>
<gene>
    <name evidence="1" type="ORF">DM48_6715</name>
</gene>
<evidence type="ECO:0000313" key="1">
    <source>
        <dbReference type="EMBL" id="KGC10736.1"/>
    </source>
</evidence>
<comment type="caution">
    <text evidence="1">The sequence shown here is derived from an EMBL/GenBank/DDBJ whole genome shotgun (WGS) entry which is preliminary data.</text>
</comment>
<dbReference type="Proteomes" id="UP000029590">
    <property type="component" value="Unassembled WGS sequence"/>
</dbReference>
<reference evidence="1 2" key="1">
    <citation type="submission" date="2014-04" db="EMBL/GenBank/DDBJ databases">
        <authorList>
            <person name="Bishop-Lilly K.A."/>
            <person name="Broomall S.M."/>
            <person name="Chain P.S."/>
            <person name="Chertkov O."/>
            <person name="Coyne S.R."/>
            <person name="Daligault H.E."/>
            <person name="Davenport K.W."/>
            <person name="Erkkila T."/>
            <person name="Frey K.G."/>
            <person name="Gibbons H.S."/>
            <person name="Gu W."/>
            <person name="Jaissle J."/>
            <person name="Johnson S.L."/>
            <person name="Koroleva G.I."/>
            <person name="Ladner J.T."/>
            <person name="Lo C.-C."/>
            <person name="Minogue T.D."/>
            <person name="Munk C."/>
            <person name="Palacios G.F."/>
            <person name="Redden C.L."/>
            <person name="Rosenzweig C.N."/>
            <person name="Scholz M.B."/>
            <person name="Teshima H."/>
            <person name="Xu Y."/>
        </authorList>
    </citation>
    <scope>NUCLEOTIDE SEQUENCE [LARGE SCALE GENOMIC DNA]</scope>
    <source>
        <strain evidence="2">gladioli</strain>
    </source>
</reference>
<protein>
    <submittedName>
        <fullName evidence="1">Uncharacterized protein</fullName>
    </submittedName>
</protein>
<proteinExistence type="predicted"/>
<dbReference type="RefSeq" id="WP_036052564.1">
    <property type="nucleotide sequence ID" value="NZ_CADETE010000017.1"/>
</dbReference>